<evidence type="ECO:0000313" key="2">
    <source>
        <dbReference type="EMBL" id="AEW63944.1"/>
    </source>
</evidence>
<dbReference type="RefSeq" id="WP_014343455.1">
    <property type="nucleotide sequence ID" value="NC_016845.1"/>
</dbReference>
<protein>
    <submittedName>
        <fullName evidence="2">Uncharacterized protein</fullName>
    </submittedName>
</protein>
<name>A0A0H3H4S5_KLEPH</name>
<feature type="region of interest" description="Disordered" evidence="1">
    <location>
        <begin position="31"/>
        <end position="55"/>
    </location>
</feature>
<dbReference type="Proteomes" id="UP000007841">
    <property type="component" value="Chromosome"/>
</dbReference>
<gene>
    <name evidence="2" type="ordered locus">KPHS_52460</name>
</gene>
<evidence type="ECO:0000256" key="1">
    <source>
        <dbReference type="SAM" id="MobiDB-lite"/>
    </source>
</evidence>
<proteinExistence type="predicted"/>
<sequence>MSKNKLNLYKHRFYVFTMDLFSSTKICAKDHSSAQKGRKQKTPPERGFYQHGYRW</sequence>
<dbReference type="KEGG" id="kpm:KPHS_52460"/>
<reference evidence="2 3" key="1">
    <citation type="journal article" date="2012" name="J. Bacteriol.">
        <title>Complete genome sequence of Klebsiella pneumoniae subsp. pneumoniae HS11286, a multidrug-resistant strain isolated from human sputum.</title>
        <authorList>
            <person name="Liu P."/>
            <person name="Li P."/>
            <person name="Jiang X."/>
            <person name="Bi D."/>
            <person name="Xie Y."/>
            <person name="Tai C."/>
            <person name="Deng Z."/>
            <person name="Rajakumar K."/>
            <person name="Ou H.Y."/>
        </authorList>
    </citation>
    <scope>NUCLEOTIDE SEQUENCE [LARGE SCALE GENOMIC DNA]</scope>
    <source>
        <strain evidence="2 3">HS11286</strain>
    </source>
</reference>
<organism evidence="2 3">
    <name type="scientific">Klebsiella pneumoniae subsp. pneumoniae (strain HS11286)</name>
    <dbReference type="NCBI Taxonomy" id="1125630"/>
    <lineage>
        <taxon>Bacteria</taxon>
        <taxon>Pseudomonadati</taxon>
        <taxon>Pseudomonadota</taxon>
        <taxon>Gammaproteobacteria</taxon>
        <taxon>Enterobacterales</taxon>
        <taxon>Enterobacteriaceae</taxon>
        <taxon>Klebsiella/Raoultella group</taxon>
        <taxon>Klebsiella</taxon>
        <taxon>Klebsiella pneumoniae complex</taxon>
    </lineage>
</organism>
<dbReference type="RefSeq" id="YP_005229546.1">
    <property type="nucleotide sequence ID" value="NC_016845.1"/>
</dbReference>
<evidence type="ECO:0000313" key="3">
    <source>
        <dbReference type="Proteomes" id="UP000007841"/>
    </source>
</evidence>
<dbReference type="EMBL" id="CP003200">
    <property type="protein sequence ID" value="AEW63944.1"/>
    <property type="molecule type" value="Genomic_DNA"/>
</dbReference>
<dbReference type="GeneID" id="11850318"/>
<dbReference type="AlphaFoldDB" id="A0A0H3H4S5"/>
<dbReference type="HOGENOM" id="CLU_3026268_0_0_6"/>
<accession>A0A0H3H4S5</accession>
<dbReference type="STRING" id="1125630.KPHS_52460"/>
<keyword evidence="3" id="KW-1185">Reference proteome</keyword>